<feature type="compositionally biased region" description="Basic residues" evidence="1">
    <location>
        <begin position="41"/>
        <end position="52"/>
    </location>
</feature>
<dbReference type="Proteomes" id="UP000281406">
    <property type="component" value="Unassembled WGS sequence"/>
</dbReference>
<protein>
    <submittedName>
        <fullName evidence="2">Uncharacterized protein</fullName>
    </submittedName>
</protein>
<sequence>MQHFLPKRSSSSASSRPKSAPAQQQPPKDKPPATKPAPRPEHRRRYARRHPPPMRQGPRPKIVLDPAPGRPSPDEQELNLLCPVRALRTYIDRSASFRQAEQLFVCFGGRTKGLPKHVHTRATTPRKQERELIEPTSLKAYAAFQATRNPCFSNLLPVKVHWNSSQSRDFPPVNSY</sequence>
<feature type="compositionally biased region" description="Low complexity" evidence="1">
    <location>
        <begin position="7"/>
        <end position="26"/>
    </location>
</feature>
<dbReference type="AlphaFoldDB" id="A0A3N0YCU7"/>
<evidence type="ECO:0000313" key="3">
    <source>
        <dbReference type="Proteomes" id="UP000281406"/>
    </source>
</evidence>
<evidence type="ECO:0000256" key="1">
    <source>
        <dbReference type="SAM" id="MobiDB-lite"/>
    </source>
</evidence>
<name>A0A3N0YCU7_ANAGA</name>
<proteinExistence type="predicted"/>
<evidence type="ECO:0000313" key="2">
    <source>
        <dbReference type="EMBL" id="ROL44049.1"/>
    </source>
</evidence>
<comment type="caution">
    <text evidence="2">The sequence shown here is derived from an EMBL/GenBank/DDBJ whole genome shotgun (WGS) entry which is preliminary data.</text>
</comment>
<gene>
    <name evidence="2" type="ORF">DPX16_6494</name>
</gene>
<dbReference type="EMBL" id="RJVU01047059">
    <property type="protein sequence ID" value="ROL44049.1"/>
    <property type="molecule type" value="Genomic_DNA"/>
</dbReference>
<reference evidence="2 3" key="1">
    <citation type="submission" date="2018-10" db="EMBL/GenBank/DDBJ databases">
        <title>Genome assembly for a Yunnan-Guizhou Plateau 3E fish, Anabarilius grahami (Regan), and its evolutionary and genetic applications.</title>
        <authorList>
            <person name="Jiang W."/>
        </authorList>
    </citation>
    <scope>NUCLEOTIDE SEQUENCE [LARGE SCALE GENOMIC DNA]</scope>
    <source>
        <strain evidence="2">AG-KIZ</strain>
        <tissue evidence="2">Muscle</tissue>
    </source>
</reference>
<keyword evidence="3" id="KW-1185">Reference proteome</keyword>
<organism evidence="2 3">
    <name type="scientific">Anabarilius grahami</name>
    <name type="common">Kanglang fish</name>
    <name type="synonym">Barilius grahami</name>
    <dbReference type="NCBI Taxonomy" id="495550"/>
    <lineage>
        <taxon>Eukaryota</taxon>
        <taxon>Metazoa</taxon>
        <taxon>Chordata</taxon>
        <taxon>Craniata</taxon>
        <taxon>Vertebrata</taxon>
        <taxon>Euteleostomi</taxon>
        <taxon>Actinopterygii</taxon>
        <taxon>Neopterygii</taxon>
        <taxon>Teleostei</taxon>
        <taxon>Ostariophysi</taxon>
        <taxon>Cypriniformes</taxon>
        <taxon>Xenocyprididae</taxon>
        <taxon>Xenocypridinae</taxon>
        <taxon>Xenocypridinae incertae sedis</taxon>
        <taxon>Anabarilius</taxon>
    </lineage>
</organism>
<feature type="region of interest" description="Disordered" evidence="1">
    <location>
        <begin position="1"/>
        <end position="76"/>
    </location>
</feature>
<accession>A0A3N0YCU7</accession>